<protein>
    <submittedName>
        <fullName evidence="3">Uncharacterized protein</fullName>
    </submittedName>
</protein>
<reference evidence="3" key="4">
    <citation type="submission" date="2016-08" db="EMBL/GenBank/DDBJ databases">
        <title>Sequencing, Assembly and Comparative Genomics of S. aureofaciens ATCC 10762.</title>
        <authorList>
            <person name="Gradnigo J.S."/>
            <person name="Johnson N."/>
            <person name="Somerville G.A."/>
        </authorList>
    </citation>
    <scope>NUCLEOTIDE SEQUENCE [LARGE SCALE GENOMIC DNA]</scope>
    <source>
        <strain evidence="3">ATCC 10762</strain>
    </source>
</reference>
<proteinExistence type="predicted"/>
<keyword evidence="1" id="KW-0472">Membrane</keyword>
<feature type="transmembrane region" description="Helical" evidence="1">
    <location>
        <begin position="22"/>
        <end position="43"/>
    </location>
</feature>
<gene>
    <name evidence="2" type="ORF">GCM10010502_73680</name>
    <name evidence="3" type="ORF">HS99_0009240</name>
</gene>
<dbReference type="EMBL" id="BMUB01000048">
    <property type="protein sequence ID" value="GGV07903.1"/>
    <property type="molecule type" value="Genomic_DNA"/>
</dbReference>
<keyword evidence="1" id="KW-1133">Transmembrane helix</keyword>
<reference evidence="3 4" key="2">
    <citation type="submission" date="2014-07" db="EMBL/GenBank/DDBJ databases">
        <authorList>
            <person name="Zhang J.E."/>
            <person name="Yang H."/>
            <person name="Guo J."/>
            <person name="Deng Z."/>
            <person name="Luo H."/>
            <person name="Luo M."/>
            <person name="Zhao B."/>
        </authorList>
    </citation>
    <scope>NUCLEOTIDE SEQUENCE [LARGE SCALE GENOMIC DNA]</scope>
    <source>
        <strain evidence="3">ATCC 10762</strain>
        <strain evidence="4">ATCC 10762 / DSM 40127 / CCM 3239 / JCM 4008 / LMG 5968 / NBRC 12843 / NCIMB 8234 / A-377</strain>
    </source>
</reference>
<sequence length="86" mass="8931">MLCATGGSVLGGSPMPPAAWNASYVIGLSILTESLGLLCFGLVRWWGEVVPEWIPRLGGRRIPPLAVIVPAALGALTLTALTVQCC</sequence>
<dbReference type="EMBL" id="JPRF03000043">
    <property type="protein sequence ID" value="OEV34666.1"/>
    <property type="molecule type" value="Genomic_DNA"/>
</dbReference>
<organism evidence="3 4">
    <name type="scientific">Kitasatospora aureofaciens</name>
    <name type="common">Streptomyces aureofaciens</name>
    <dbReference type="NCBI Taxonomy" id="1894"/>
    <lineage>
        <taxon>Bacteria</taxon>
        <taxon>Bacillati</taxon>
        <taxon>Actinomycetota</taxon>
        <taxon>Actinomycetes</taxon>
        <taxon>Kitasatosporales</taxon>
        <taxon>Streptomycetaceae</taxon>
        <taxon>Kitasatospora</taxon>
    </lineage>
</organism>
<accession>A0A1E7N1W5</accession>
<dbReference type="Proteomes" id="UP000610124">
    <property type="component" value="Unassembled WGS sequence"/>
</dbReference>
<feature type="transmembrane region" description="Helical" evidence="1">
    <location>
        <begin position="64"/>
        <end position="83"/>
    </location>
</feature>
<dbReference type="AlphaFoldDB" id="A0A1E7N1W5"/>
<keyword evidence="1" id="KW-0812">Transmembrane</keyword>
<reference evidence="4" key="3">
    <citation type="submission" date="2016-08" db="EMBL/GenBank/DDBJ databases">
        <title>Sequencing, assembly and comparative genomics of S. aureofaciens ATCC 10762.</title>
        <authorList>
            <person name="Gradnigo J.S."/>
            <person name="Johnson N."/>
            <person name="Somerville G.A."/>
        </authorList>
    </citation>
    <scope>NUCLEOTIDE SEQUENCE [LARGE SCALE GENOMIC DNA]</scope>
    <source>
        <strain evidence="4">ATCC 10762 / DSM 40127 / CCM 3239 / JCM 4008 / LMG 5968 / NBRC 12843 / NCIMB 8234 / A-377</strain>
    </source>
</reference>
<keyword evidence="4" id="KW-1185">Reference proteome</keyword>
<evidence type="ECO:0000256" key="1">
    <source>
        <dbReference type="SAM" id="Phobius"/>
    </source>
</evidence>
<name>A0A1E7N1W5_KITAU</name>
<dbReference type="KEGG" id="kau:B6264_26535"/>
<evidence type="ECO:0000313" key="2">
    <source>
        <dbReference type="EMBL" id="GGV07903.1"/>
    </source>
</evidence>
<evidence type="ECO:0000313" key="3">
    <source>
        <dbReference type="EMBL" id="OEV34666.1"/>
    </source>
</evidence>
<accession>A0A8H9LZF1</accession>
<comment type="caution">
    <text evidence="3">The sequence shown here is derived from an EMBL/GenBank/DDBJ whole genome shotgun (WGS) entry which is preliminary data.</text>
</comment>
<reference evidence="2" key="5">
    <citation type="submission" date="2020-09" db="EMBL/GenBank/DDBJ databases">
        <authorList>
            <person name="Sun Q."/>
            <person name="Ohkuma M."/>
        </authorList>
    </citation>
    <scope>NUCLEOTIDE SEQUENCE</scope>
    <source>
        <strain evidence="2">JCM 4434</strain>
    </source>
</reference>
<reference evidence="2" key="1">
    <citation type="journal article" date="2014" name="Int. J. Syst. Evol. Microbiol.">
        <title>Complete genome sequence of Corynebacterium casei LMG S-19264T (=DSM 44701T), isolated from a smear-ripened cheese.</title>
        <authorList>
            <consortium name="US DOE Joint Genome Institute (JGI-PGF)"/>
            <person name="Walter F."/>
            <person name="Albersmeier A."/>
            <person name="Kalinowski J."/>
            <person name="Ruckert C."/>
        </authorList>
    </citation>
    <scope>NUCLEOTIDE SEQUENCE</scope>
    <source>
        <strain evidence="2">JCM 4434</strain>
    </source>
</reference>
<dbReference type="Proteomes" id="UP000037395">
    <property type="component" value="Unassembled WGS sequence"/>
</dbReference>
<evidence type="ECO:0000313" key="4">
    <source>
        <dbReference type="Proteomes" id="UP000037395"/>
    </source>
</evidence>